<keyword evidence="3" id="KW-0963">Cytoplasm</keyword>
<keyword evidence="6" id="KW-0677">Repeat</keyword>
<feature type="compositionally biased region" description="Polar residues" evidence="12">
    <location>
        <begin position="238"/>
        <end position="273"/>
    </location>
</feature>
<keyword evidence="14" id="KW-1185">Reference proteome</keyword>
<evidence type="ECO:0000256" key="5">
    <source>
        <dbReference type="ARBA" id="ARBA00022618"/>
    </source>
</evidence>
<gene>
    <name evidence="15" type="primary">LOC118420424</name>
</gene>
<dbReference type="PANTHER" id="PTHR22706:SF1">
    <property type="entry name" value="ASSEMBLY FACTOR FOR SPINDLE MICROTUBULES"/>
    <property type="match status" value="1"/>
</dbReference>
<dbReference type="GeneID" id="118420424"/>
<dbReference type="CDD" id="cd21224">
    <property type="entry name" value="CH_ASPM_rpt2"/>
    <property type="match status" value="1"/>
</dbReference>
<feature type="compositionally biased region" description="Basic residues" evidence="12">
    <location>
        <begin position="168"/>
        <end position="177"/>
    </location>
</feature>
<dbReference type="InterPro" id="IPR051185">
    <property type="entry name" value="ASPM"/>
</dbReference>
<dbReference type="PROSITE" id="PS50096">
    <property type="entry name" value="IQ"/>
    <property type="match status" value="37"/>
</dbReference>
<evidence type="ECO:0000256" key="7">
    <source>
        <dbReference type="ARBA" id="ARBA00022776"/>
    </source>
</evidence>
<feature type="compositionally biased region" description="Basic and acidic residues" evidence="12">
    <location>
        <begin position="283"/>
        <end position="296"/>
    </location>
</feature>
<evidence type="ECO:0000313" key="15">
    <source>
        <dbReference type="RefSeq" id="XP_035683098.1"/>
    </source>
</evidence>
<evidence type="ECO:0000256" key="9">
    <source>
        <dbReference type="ARBA" id="ARBA00023054"/>
    </source>
</evidence>
<dbReference type="CDD" id="cd21223">
    <property type="entry name" value="CH_ASPM_rpt1"/>
    <property type="match status" value="1"/>
</dbReference>
<protein>
    <submittedName>
        <fullName evidence="15">Abnormal spindle-like microcephaly-associated protein homolog isoform X2</fullName>
    </submittedName>
</protein>
<keyword evidence="10" id="KW-0539">Nucleus</keyword>
<dbReference type="Gene3D" id="1.10.418.10">
    <property type="entry name" value="Calponin-like domain"/>
    <property type="match status" value="2"/>
</dbReference>
<accession>A0A9J7LHY6</accession>
<dbReference type="InterPro" id="IPR027417">
    <property type="entry name" value="P-loop_NTPase"/>
</dbReference>
<evidence type="ECO:0000259" key="13">
    <source>
        <dbReference type="PROSITE" id="PS50021"/>
    </source>
</evidence>
<keyword evidence="5" id="KW-0132">Cell division</keyword>
<reference evidence="15" key="2">
    <citation type="submission" date="2025-08" db="UniProtKB">
        <authorList>
            <consortium name="RefSeq"/>
        </authorList>
    </citation>
    <scope>IDENTIFICATION</scope>
    <source>
        <strain evidence="15">S238N-H82</strain>
        <tissue evidence="15">Testes</tissue>
    </source>
</reference>
<organism evidence="14 15">
    <name type="scientific">Branchiostoma floridae</name>
    <name type="common">Florida lancelet</name>
    <name type="synonym">Amphioxus</name>
    <dbReference type="NCBI Taxonomy" id="7739"/>
    <lineage>
        <taxon>Eukaryota</taxon>
        <taxon>Metazoa</taxon>
        <taxon>Chordata</taxon>
        <taxon>Cephalochordata</taxon>
        <taxon>Leptocardii</taxon>
        <taxon>Amphioxiformes</taxon>
        <taxon>Branchiostomatidae</taxon>
        <taxon>Branchiostoma</taxon>
    </lineage>
</organism>
<feature type="region of interest" description="Disordered" evidence="12">
    <location>
        <begin position="364"/>
        <end position="397"/>
    </location>
</feature>
<proteinExistence type="predicted"/>
<dbReference type="GO" id="GO:0000922">
    <property type="term" value="C:spindle pole"/>
    <property type="evidence" value="ECO:0007669"/>
    <property type="project" value="UniProtKB-ARBA"/>
</dbReference>
<feature type="compositionally biased region" description="Low complexity" evidence="12">
    <location>
        <begin position="299"/>
        <end position="310"/>
    </location>
</feature>
<dbReference type="SMART" id="SM00015">
    <property type="entry name" value="IQ"/>
    <property type="match status" value="39"/>
</dbReference>
<feature type="domain" description="Calponin-homology (CH)" evidence="13">
    <location>
        <begin position="638"/>
        <end position="775"/>
    </location>
</feature>
<dbReference type="InterPro" id="IPR031549">
    <property type="entry name" value="ASH"/>
</dbReference>
<dbReference type="InterPro" id="IPR013783">
    <property type="entry name" value="Ig-like_fold"/>
</dbReference>
<dbReference type="GO" id="GO:0051301">
    <property type="term" value="P:cell division"/>
    <property type="evidence" value="ECO:0007669"/>
    <property type="project" value="UniProtKB-KW"/>
</dbReference>
<dbReference type="RefSeq" id="XP_035683098.1">
    <property type="nucleotide sequence ID" value="XM_035827205.1"/>
</dbReference>
<dbReference type="SUPFAM" id="SSF48371">
    <property type="entry name" value="ARM repeat"/>
    <property type="match status" value="1"/>
</dbReference>
<keyword evidence="4" id="KW-0597">Phosphoprotein</keyword>
<dbReference type="InterPro" id="IPR036872">
    <property type="entry name" value="CH_dom_sf"/>
</dbReference>
<sequence>MFVWYRAFFCDTKNLTSRGTNMDGSGECAADVRGMTWFDPWDGKGTMSSPSEETGEELPVLQLTNFAVTPRIGFGVVRVGETQTRKLLLHNPEPFPVTVVVEKLPRAKGYSVDLTEVEVQAAEDIVVTLQWTPGEECNSRALLGLKLDNAFRLHVILYGRAVVPVVGRQKRAKRRVRPREAVRQGSSVARPGPDAAPDTDGENIPPDQPDIGNGPQVKHSHSTDTSVEQGNKHPDVSMINSHGSTDVTKPSSVQKSKPASVQKTKRILQQSTVTKRRQNFGKSSEDVRIKAAKKELFCPPNSDSDQPQQQLTNIHSSGSSTKSGVRVQSQTQETPLDPGKPLVLRSAVSKNKVMAANKHPQKELVKRGDTLSKKSQAVKVKSTQVKNQVGTSGTTRSKPKVAKSKLCLVNTSKRQESVPAHHYMPYVSKNMYYDERWMQKQERAFIQWLNFILIPNTMVSQPRRNGTAVQMCEYAVLCNLNQLRRAACLLFQSEPMARVIHRLEEEVETGRLQVRADRHLHADQGIRQAILDMLLSYSPLWLRIGLETIFGEVLPLQHNDDVAGLSRFLLNRVLGNSDIAQQFSHPTVPHMYKTGYAAALAKFTLKKFLTLVFFMDRAKLTRLIDQDPCLFCIHANIKSSKELLLTFSREYLSGEGDVTRHLSFLGYSVTHQQTALMEMDYTVQNLATDLRDGLRLSRAVELLTKNWTLSSKLRAPAVSRLQKIHNTKVSLEALQEAGVSLDTGLRGGKIEARDIVEGRQEKTLALLWKLIFHFQVCMEVEQLQLQKEVTLLRRELHLRRGRDVWLEMYGPDCGETTDHERLLLQLCQAVCAFYNIRVDNFSMSFSDGRVLCLLVHHYLPELLPVEEICMDTTQSYITNYTGQAGTTQAECPETDKDRLKELLAYEKNNFKLVNQKVLELGTIPPLLCATDMSNTIPDQKVVMATVSYLCARVINLSQKVRAVRIIQAAWRRYHPKPAVGEWTEDVQTATIRLQAAVRGMIVRRSLQTQHKSATTIQAAVRGWTARQQYMKQRQAAIILQQQVRAHLKRKTAQQKYQHVRRATICLQAAVCGMYVRRRQKQAQLAATKIQACWRGHQQLIKYKAIKLATAIIQQRFRAFKLMQEKQQIFRSCKSATIRLQAAVRGMLVRRSLQRQHKSATIIQAAVRGWTARQQYMKQHQAAITLQQQVRAHLARKTAQQNYQNIRRATICLQAAVRGMYVRRRQKQAQLAATKIQACWRGHQLLIKYKAIKLATTIIQQRFRAFKLMQEEQHMYRSLRSATIRLQAAVRGMLVRKSLQRQHKSATIIQAAVRGWTARRQYMKQRQAAIILQQQVRAHLKRKAAQMNYQNTRRATICLQAVVRGMVVRRLLQRQHKSATTIQAAVRGWTARQQYMKQRQAAIILQQQVRAHLKRKTAQQKYQHVRRATMRLQAAVRGMIVRRSLQRQHKSATTIQTAVRRWTARQQYIKKRQAAIILQQQVRAHLKRKTAQQKYQNIRRATICLQAAVRGMLVRKSLQRQHKSATTIQTAVRGWTARQQYMKQRQAAVVLQLYIRAHLKRKTAQQKYQHVRRATICLQAAVRGMLVRKSLQRQHKSATTIQTAVRGWTARQQYVKQRQAAVVLQLYVRAHLKRKTVQQNYQNIRRATICLQAAVRGMYVRRRQKQAQLAATKIQACWRGHQLLIKYKAIKLAATIIQQRFRAFKLMQEKQQIFRSCKSAAIRLQAAVRGMIVRKSLQRQHKSATVIQTAVRGWTARQQYMKQRQAAIILQQQVRAHLARKTAQQKYQHIRGATIRLQAGIRGFLARRQLMKWIHASTVIQASFRCFLQRRHYLCTRAAVCRLQAAVRGWTARRTYQQVRVHHRAAVVIQSTYRGFATRKVLQHWRAEQQRRLLHFSAAAYHHLAAVRLQRCYRRYLVWQKAKQQLKALITIQASVRAWLQRKHYLQLRQAVCKLQAAVRYHQKQHLDAAVVLQSHFRMYLAKKLMIQRKKAVITMQAIWRGRHVRKNIKNKRIRIARAKILAAQRAATEDKKLCNMTATALNLLLKYKHLSTILDALRSMEVVTRLSAVCCERLVQGGAVQVIYTLIQSCNRSLPCQEIIKYSISILLNLAKNPATVAAAVVQEGGVETLVSLMAIYREKDDVIFGQTCLLLTLFCNNAAYQKEVLNMPSVTQKLQSLYRLVKRKAGMSRNKQRMGSQEDKRRTSTALVQMVHHIKPAWILRKDNMLDVPDPLQAVQLVLVTLDL</sequence>
<evidence type="ECO:0000256" key="12">
    <source>
        <dbReference type="SAM" id="MobiDB-lite"/>
    </source>
</evidence>
<feature type="compositionally biased region" description="Polar residues" evidence="12">
    <location>
        <begin position="311"/>
        <end position="334"/>
    </location>
</feature>
<keyword evidence="7" id="KW-0498">Mitosis</keyword>
<dbReference type="SUPFAM" id="SSF52540">
    <property type="entry name" value="P-loop containing nucleoside triphosphate hydrolases"/>
    <property type="match status" value="13"/>
</dbReference>
<keyword evidence="9" id="KW-0175">Coiled coil</keyword>
<name>A0A9J7LHY6_BRAFL</name>
<evidence type="ECO:0000256" key="3">
    <source>
        <dbReference type="ARBA" id="ARBA00022490"/>
    </source>
</evidence>
<comment type="subcellular location">
    <subcellularLocation>
        <location evidence="2">Cytoplasm</location>
    </subcellularLocation>
    <subcellularLocation>
        <location evidence="1">Nucleus</location>
    </subcellularLocation>
</comment>
<dbReference type="Gene3D" id="1.20.5.190">
    <property type="match status" value="19"/>
</dbReference>
<evidence type="ECO:0000256" key="10">
    <source>
        <dbReference type="ARBA" id="ARBA00023242"/>
    </source>
</evidence>
<evidence type="ECO:0000256" key="1">
    <source>
        <dbReference type="ARBA" id="ARBA00004123"/>
    </source>
</evidence>
<feature type="region of interest" description="Disordered" evidence="12">
    <location>
        <begin position="168"/>
        <end position="341"/>
    </location>
</feature>
<dbReference type="InterPro" id="IPR001715">
    <property type="entry name" value="CH_dom"/>
</dbReference>
<dbReference type="InterPro" id="IPR000048">
    <property type="entry name" value="IQ_motif_EF-hand-BS"/>
</dbReference>
<dbReference type="OMA" id="WWRAKLL"/>
<evidence type="ECO:0000256" key="2">
    <source>
        <dbReference type="ARBA" id="ARBA00004496"/>
    </source>
</evidence>
<dbReference type="Gene3D" id="1.25.10.10">
    <property type="entry name" value="Leucine-rich Repeat Variant"/>
    <property type="match status" value="1"/>
</dbReference>
<dbReference type="FunFam" id="1.10.418.10:FF:000051">
    <property type="entry name" value="Abnormal spindle-like microcephaly-associated protein homolog"/>
    <property type="match status" value="1"/>
</dbReference>
<feature type="compositionally biased region" description="Polar residues" evidence="12">
    <location>
        <begin position="381"/>
        <end position="396"/>
    </location>
</feature>
<reference evidence="14" key="1">
    <citation type="journal article" date="2020" name="Nat. Ecol. Evol.">
        <title>Deeply conserved synteny resolves early events in vertebrate evolution.</title>
        <authorList>
            <person name="Simakov O."/>
            <person name="Marletaz F."/>
            <person name="Yue J.X."/>
            <person name="O'Connell B."/>
            <person name="Jenkins J."/>
            <person name="Brandt A."/>
            <person name="Calef R."/>
            <person name="Tung C.H."/>
            <person name="Huang T.K."/>
            <person name="Schmutz J."/>
            <person name="Satoh N."/>
            <person name="Yu J.K."/>
            <person name="Putnam N.H."/>
            <person name="Green R.E."/>
            <person name="Rokhsar D.S."/>
        </authorList>
    </citation>
    <scope>NUCLEOTIDE SEQUENCE [LARGE SCALE GENOMIC DNA]</scope>
    <source>
        <strain evidence="14">S238N-H82</strain>
    </source>
</reference>
<dbReference type="CDD" id="cd23767">
    <property type="entry name" value="IQCD"/>
    <property type="match status" value="1"/>
</dbReference>
<dbReference type="PROSITE" id="PS50021">
    <property type="entry name" value="CH"/>
    <property type="match status" value="2"/>
</dbReference>
<keyword evidence="11" id="KW-0131">Cell cycle</keyword>
<dbReference type="InterPro" id="IPR011989">
    <property type="entry name" value="ARM-like"/>
</dbReference>
<dbReference type="Pfam" id="PF00612">
    <property type="entry name" value="IQ"/>
    <property type="match status" value="28"/>
</dbReference>
<feature type="domain" description="Calponin-homology (CH)" evidence="13">
    <location>
        <begin position="817"/>
        <end position="954"/>
    </location>
</feature>
<dbReference type="PANTHER" id="PTHR22706">
    <property type="entry name" value="ASSEMBLY FACTOR FOR SPINDLE MICROTUBULES"/>
    <property type="match status" value="1"/>
</dbReference>
<dbReference type="InterPro" id="IPR016024">
    <property type="entry name" value="ARM-type_fold"/>
</dbReference>
<dbReference type="GO" id="GO:0005516">
    <property type="term" value="F:calmodulin binding"/>
    <property type="evidence" value="ECO:0007669"/>
    <property type="project" value="UniProtKB-KW"/>
</dbReference>
<dbReference type="SUPFAM" id="SSF47576">
    <property type="entry name" value="Calponin-homology domain, CH-domain"/>
    <property type="match status" value="1"/>
</dbReference>
<dbReference type="GO" id="GO:0005737">
    <property type="term" value="C:cytoplasm"/>
    <property type="evidence" value="ECO:0007669"/>
    <property type="project" value="UniProtKB-SubCell"/>
</dbReference>
<dbReference type="Gene3D" id="2.60.40.10">
    <property type="entry name" value="Immunoglobulins"/>
    <property type="match status" value="1"/>
</dbReference>
<dbReference type="Pfam" id="PF00307">
    <property type="entry name" value="CH"/>
    <property type="match status" value="2"/>
</dbReference>
<dbReference type="Proteomes" id="UP000001554">
    <property type="component" value="Chromosome 8"/>
</dbReference>
<keyword evidence="8" id="KW-0112">Calmodulin-binding</keyword>
<evidence type="ECO:0000256" key="8">
    <source>
        <dbReference type="ARBA" id="ARBA00022860"/>
    </source>
</evidence>
<dbReference type="SMART" id="SM00033">
    <property type="entry name" value="CH"/>
    <property type="match status" value="2"/>
</dbReference>
<evidence type="ECO:0000256" key="6">
    <source>
        <dbReference type="ARBA" id="ARBA00022737"/>
    </source>
</evidence>
<evidence type="ECO:0000313" key="14">
    <source>
        <dbReference type="Proteomes" id="UP000001554"/>
    </source>
</evidence>
<evidence type="ECO:0000256" key="4">
    <source>
        <dbReference type="ARBA" id="ARBA00022553"/>
    </source>
</evidence>
<dbReference type="GO" id="GO:0005634">
    <property type="term" value="C:nucleus"/>
    <property type="evidence" value="ECO:0007669"/>
    <property type="project" value="UniProtKB-SubCell"/>
</dbReference>
<evidence type="ECO:0000256" key="11">
    <source>
        <dbReference type="ARBA" id="ARBA00023306"/>
    </source>
</evidence>
<dbReference type="GO" id="GO:0007051">
    <property type="term" value="P:spindle organization"/>
    <property type="evidence" value="ECO:0007669"/>
    <property type="project" value="UniProtKB-ARBA"/>
</dbReference>
<dbReference type="Pfam" id="PF15780">
    <property type="entry name" value="ASH"/>
    <property type="match status" value="1"/>
</dbReference>